<protein>
    <submittedName>
        <fullName evidence="1">Uncharacterized protein</fullName>
    </submittedName>
</protein>
<proteinExistence type="predicted"/>
<accession>X1TM16</accession>
<dbReference type="AlphaFoldDB" id="X1TM16"/>
<organism evidence="1">
    <name type="scientific">marine sediment metagenome</name>
    <dbReference type="NCBI Taxonomy" id="412755"/>
    <lineage>
        <taxon>unclassified sequences</taxon>
        <taxon>metagenomes</taxon>
        <taxon>ecological metagenomes</taxon>
    </lineage>
</organism>
<gene>
    <name evidence="1" type="ORF">S12H4_12053</name>
</gene>
<comment type="caution">
    <text evidence="1">The sequence shown here is derived from an EMBL/GenBank/DDBJ whole genome shotgun (WGS) entry which is preliminary data.</text>
</comment>
<reference evidence="1" key="1">
    <citation type="journal article" date="2014" name="Front. Microbiol.">
        <title>High frequency of phylogenetically diverse reductive dehalogenase-homologous genes in deep subseafloor sedimentary metagenomes.</title>
        <authorList>
            <person name="Kawai M."/>
            <person name="Futagami T."/>
            <person name="Toyoda A."/>
            <person name="Takaki Y."/>
            <person name="Nishi S."/>
            <person name="Hori S."/>
            <person name="Arai W."/>
            <person name="Tsubouchi T."/>
            <person name="Morono Y."/>
            <person name="Uchiyama I."/>
            <person name="Ito T."/>
            <person name="Fujiyama A."/>
            <person name="Inagaki F."/>
            <person name="Takami H."/>
        </authorList>
    </citation>
    <scope>NUCLEOTIDE SEQUENCE</scope>
    <source>
        <strain evidence="1">Expedition CK06-06</strain>
    </source>
</reference>
<feature type="non-terminal residue" evidence="1">
    <location>
        <position position="93"/>
    </location>
</feature>
<dbReference type="EMBL" id="BARW01005589">
    <property type="protein sequence ID" value="GAI81069.1"/>
    <property type="molecule type" value="Genomic_DNA"/>
</dbReference>
<name>X1TM16_9ZZZZ</name>
<evidence type="ECO:0000313" key="1">
    <source>
        <dbReference type="EMBL" id="GAI81069.1"/>
    </source>
</evidence>
<sequence>MEDTPVVDKDALSATMVDTQPLRLGIVKGGTDYLKGILDEFWASDMVRSADWRETRINNQDSPATFYSVVNEEAYYDHEEDCGVGGVGLYEKE</sequence>